<feature type="signal peptide" evidence="1">
    <location>
        <begin position="1"/>
        <end position="20"/>
    </location>
</feature>
<reference evidence="3 4" key="1">
    <citation type="submission" date="2020-01" db="EMBL/GenBank/DDBJ databases">
        <title>The possibility of degradation of plastic by Microbulbifer hydrolyticus IRE-31.</title>
        <authorList>
            <person name="Liu L."/>
        </authorList>
    </citation>
    <scope>NUCLEOTIDE SEQUENCE [LARGE SCALE GENOMIC DNA]</scope>
    <source>
        <strain evidence="3 4">IRE-31</strain>
    </source>
</reference>
<keyword evidence="4" id="KW-1185">Reference proteome</keyword>
<name>A0A6P1THZ8_9GAMM</name>
<dbReference type="Proteomes" id="UP000563601">
    <property type="component" value="Unassembled WGS sequence"/>
</dbReference>
<dbReference type="Proteomes" id="UP000464675">
    <property type="component" value="Chromosome"/>
</dbReference>
<gene>
    <name evidence="3" type="ORF">GTQ55_16700</name>
    <name evidence="2" type="ORF">HNQ53_003343</name>
</gene>
<reference evidence="2 5" key="2">
    <citation type="submission" date="2020-08" db="EMBL/GenBank/DDBJ databases">
        <title>Genomic Encyclopedia of Type Strains, Phase IV (KMG-IV): sequencing the most valuable type-strain genomes for metagenomic binning, comparative biology and taxonomic classification.</title>
        <authorList>
            <person name="Goeker M."/>
        </authorList>
    </citation>
    <scope>NUCLEOTIDE SEQUENCE [LARGE SCALE GENOMIC DNA]</scope>
    <source>
        <strain evidence="2 5">DSM 11525</strain>
    </source>
</reference>
<proteinExistence type="predicted"/>
<evidence type="ECO:0000313" key="5">
    <source>
        <dbReference type="Proteomes" id="UP000563601"/>
    </source>
</evidence>
<evidence type="ECO:0000313" key="2">
    <source>
        <dbReference type="EMBL" id="MBB5213097.1"/>
    </source>
</evidence>
<dbReference type="RefSeq" id="WP_161859747.1">
    <property type="nucleotide sequence ID" value="NZ_CP047491.1"/>
</dbReference>
<protein>
    <recommendedName>
        <fullName evidence="6">Lipocalin-like domain-containing protein</fullName>
    </recommendedName>
</protein>
<organism evidence="2 5">
    <name type="scientific">Microbulbifer hydrolyticus</name>
    <dbReference type="NCBI Taxonomy" id="48074"/>
    <lineage>
        <taxon>Bacteria</taxon>
        <taxon>Pseudomonadati</taxon>
        <taxon>Pseudomonadota</taxon>
        <taxon>Gammaproteobacteria</taxon>
        <taxon>Cellvibrionales</taxon>
        <taxon>Microbulbiferaceae</taxon>
        <taxon>Microbulbifer</taxon>
    </lineage>
</organism>
<dbReference type="OrthoDB" id="8588312at2"/>
<sequence>MRFISSLLLVGFFLAADVRAADLEGVWELVSGEYRNEHGEMIAYDTIGLESLKILSGTHFSFTSMKADKFWASGTGTYSFVDGEYVEQLKFNSFGEKPGARFAFTAELDGSYWRNARWDGDVRVEYEVWRRVE</sequence>
<feature type="chain" id="PRO_5044645748" description="Lipocalin-like domain-containing protein" evidence="1">
    <location>
        <begin position="21"/>
        <end position="133"/>
    </location>
</feature>
<evidence type="ECO:0008006" key="6">
    <source>
        <dbReference type="Google" id="ProtNLM"/>
    </source>
</evidence>
<accession>A0A6P1THZ8</accession>
<evidence type="ECO:0000313" key="3">
    <source>
        <dbReference type="EMBL" id="QHQ40452.1"/>
    </source>
</evidence>
<dbReference type="Gene3D" id="2.40.128.490">
    <property type="entry name" value="Uncharacterised protein PF14869, DUF4488"/>
    <property type="match status" value="1"/>
</dbReference>
<dbReference type="EMBL" id="JACHHR010000005">
    <property type="protein sequence ID" value="MBB5213097.1"/>
    <property type="molecule type" value="Genomic_DNA"/>
</dbReference>
<dbReference type="EMBL" id="CP047491">
    <property type="protein sequence ID" value="QHQ40452.1"/>
    <property type="molecule type" value="Genomic_DNA"/>
</dbReference>
<evidence type="ECO:0000313" key="4">
    <source>
        <dbReference type="Proteomes" id="UP000464675"/>
    </source>
</evidence>
<evidence type="ECO:0000256" key="1">
    <source>
        <dbReference type="SAM" id="SignalP"/>
    </source>
</evidence>
<dbReference type="AlphaFoldDB" id="A0A6P1THZ8"/>
<keyword evidence="1" id="KW-0732">Signal</keyword>